<keyword evidence="2" id="KW-1185">Reference proteome</keyword>
<evidence type="ECO:0000313" key="1">
    <source>
        <dbReference type="EMBL" id="TEA19363.1"/>
    </source>
</evidence>
<dbReference type="Proteomes" id="UP000295604">
    <property type="component" value="Unassembled WGS sequence"/>
</dbReference>
<reference evidence="1 2" key="1">
    <citation type="submission" date="2018-11" db="EMBL/GenBank/DDBJ databases">
        <title>Genome sequence and assembly of Colletotrichum sidae.</title>
        <authorList>
            <person name="Gan P."/>
            <person name="Shirasu K."/>
        </authorList>
    </citation>
    <scope>NUCLEOTIDE SEQUENCE [LARGE SCALE GENOMIC DNA]</scope>
    <source>
        <strain evidence="1 2">CBS 518.97</strain>
    </source>
</reference>
<sequence>MRRSNNPSLLTFWVRAAVHHTLALVSIFCTIQLTNRPIAAGHREALTYQFETETSIEPQSLEAASKHGKPECARLLPERGAEDTCKPGRAFIEVFEQAPQ</sequence>
<evidence type="ECO:0000313" key="2">
    <source>
        <dbReference type="Proteomes" id="UP000295604"/>
    </source>
</evidence>
<organism evidence="1 2">
    <name type="scientific">Colletotrichum sidae</name>
    <dbReference type="NCBI Taxonomy" id="1347389"/>
    <lineage>
        <taxon>Eukaryota</taxon>
        <taxon>Fungi</taxon>
        <taxon>Dikarya</taxon>
        <taxon>Ascomycota</taxon>
        <taxon>Pezizomycotina</taxon>
        <taxon>Sordariomycetes</taxon>
        <taxon>Hypocreomycetidae</taxon>
        <taxon>Glomerellales</taxon>
        <taxon>Glomerellaceae</taxon>
        <taxon>Colletotrichum</taxon>
        <taxon>Colletotrichum orbiculare species complex</taxon>
    </lineage>
</organism>
<proteinExistence type="predicted"/>
<accession>A0A4R8TL69</accession>
<protein>
    <submittedName>
        <fullName evidence="1">Uncharacterized protein</fullName>
    </submittedName>
</protein>
<comment type="caution">
    <text evidence="1">The sequence shown here is derived from an EMBL/GenBank/DDBJ whole genome shotgun (WGS) entry which is preliminary data.</text>
</comment>
<dbReference type="AlphaFoldDB" id="A0A4R8TL69"/>
<name>A0A4R8TL69_9PEZI</name>
<dbReference type="EMBL" id="QAPF01000048">
    <property type="protein sequence ID" value="TEA19363.1"/>
    <property type="molecule type" value="Genomic_DNA"/>
</dbReference>
<gene>
    <name evidence="1" type="ORF">C8034_v009612</name>
</gene>